<protein>
    <recommendedName>
        <fullName evidence="2">Endonuclease/exonuclease/phosphatase domain-containing protein</fullName>
    </recommendedName>
</protein>
<feature type="domain" description="Endonuclease/exonuclease/phosphatase" evidence="2">
    <location>
        <begin position="249"/>
        <end position="371"/>
    </location>
</feature>
<dbReference type="Pfam" id="PF14529">
    <property type="entry name" value="Exo_endo_phos_2"/>
    <property type="match status" value="1"/>
</dbReference>
<accession>A0A2S2PYS4</accession>
<gene>
    <name evidence="3" type="ORF">g.159076</name>
</gene>
<evidence type="ECO:0000256" key="1">
    <source>
        <dbReference type="SAM" id="MobiDB-lite"/>
    </source>
</evidence>
<dbReference type="PANTHER" id="PTHR33273:SF4">
    <property type="entry name" value="ENDONUCLEASE_EXONUCLEASE_PHOSPHATASE DOMAIN-CONTAINING PROTEIN"/>
    <property type="match status" value="1"/>
</dbReference>
<name>A0A2S2PYS4_9HEMI</name>
<feature type="region of interest" description="Disordered" evidence="1">
    <location>
        <begin position="109"/>
        <end position="155"/>
    </location>
</feature>
<dbReference type="AlphaFoldDB" id="A0A2S2PYS4"/>
<dbReference type="PANTHER" id="PTHR33273">
    <property type="entry name" value="DOMAIN-CONTAINING PROTEIN, PUTATIVE-RELATED"/>
    <property type="match status" value="1"/>
</dbReference>
<dbReference type="EMBL" id="GGMS01001321">
    <property type="protein sequence ID" value="MBY70524.1"/>
    <property type="molecule type" value="Transcribed_RNA"/>
</dbReference>
<evidence type="ECO:0000259" key="2">
    <source>
        <dbReference type="Pfam" id="PF14529"/>
    </source>
</evidence>
<dbReference type="OrthoDB" id="6628989at2759"/>
<dbReference type="CDD" id="cd09077">
    <property type="entry name" value="R1-I-EN"/>
    <property type="match status" value="1"/>
</dbReference>
<organism evidence="3">
    <name type="scientific">Sipha flava</name>
    <name type="common">yellow sugarcane aphid</name>
    <dbReference type="NCBI Taxonomy" id="143950"/>
    <lineage>
        <taxon>Eukaryota</taxon>
        <taxon>Metazoa</taxon>
        <taxon>Ecdysozoa</taxon>
        <taxon>Arthropoda</taxon>
        <taxon>Hexapoda</taxon>
        <taxon>Insecta</taxon>
        <taxon>Pterygota</taxon>
        <taxon>Neoptera</taxon>
        <taxon>Paraneoptera</taxon>
        <taxon>Hemiptera</taxon>
        <taxon>Sternorrhyncha</taxon>
        <taxon>Aphidomorpha</taxon>
        <taxon>Aphidoidea</taxon>
        <taxon>Aphididae</taxon>
        <taxon>Sipha</taxon>
    </lineage>
</organism>
<evidence type="ECO:0000313" key="3">
    <source>
        <dbReference type="EMBL" id="MBY70524.1"/>
    </source>
</evidence>
<dbReference type="InterPro" id="IPR005135">
    <property type="entry name" value="Endo/exonuclease/phosphatase"/>
</dbReference>
<dbReference type="InterPro" id="IPR036691">
    <property type="entry name" value="Endo/exonu/phosph_ase_sf"/>
</dbReference>
<dbReference type="Gene3D" id="3.60.10.10">
    <property type="entry name" value="Endonuclease/exonuclease/phosphatase"/>
    <property type="match status" value="1"/>
</dbReference>
<sequence>MRYTMKFRFYGKIMHKCSLRLEIRITQVLSATHRLLIIDELTPTNMVKIREGANGVRTAIVRVPLAPGLKLARLKKLRVGWANAALRISRGNKAVPSALPRTILPASAKVRRPGGASDGGSSVGSLHTPTPGCKIRRDRPRPVHPSAGRTTTAPAMPAVADSTPWFKVLQVNLNHCWAAQQLLLQTVAELSVDVIIVCDYYRPLEHPPQWVDSTDGKCAIYIPNRSAAIVSDHGCGQGFAWAKVGDKLVYSCNCTPNCTIDEFDNFLSGLEESIAQQAVAGIDLVVAGDFNAHSAKWGSSSEDARDSLLFGLASALNLTVCNEGSIPTYRQANAASVIDVTFARSSDNRPLVRSWAVLEQQYSGSDHEYIAYTVLKSEQARYLTETTRPGGWSVKKLSTPGIEEHWDRVGKPPALPPHASTEEHAERLQSYLTQACNAAMPVRSAIRGKKAVHWWSD</sequence>
<reference evidence="3" key="1">
    <citation type="submission" date="2018-04" db="EMBL/GenBank/DDBJ databases">
        <title>Transcriptome assembly of Sipha flava.</title>
        <authorList>
            <person name="Scully E.D."/>
            <person name="Geib S.M."/>
            <person name="Palmer N.A."/>
            <person name="Koch K."/>
            <person name="Bradshaw J."/>
            <person name="Heng-Moss T."/>
            <person name="Sarath G."/>
        </authorList>
    </citation>
    <scope>NUCLEOTIDE SEQUENCE</scope>
</reference>
<proteinExistence type="predicted"/>
<dbReference type="SUPFAM" id="SSF56219">
    <property type="entry name" value="DNase I-like"/>
    <property type="match status" value="1"/>
</dbReference>
<dbReference type="GO" id="GO:0003824">
    <property type="term" value="F:catalytic activity"/>
    <property type="evidence" value="ECO:0007669"/>
    <property type="project" value="InterPro"/>
</dbReference>